<dbReference type="CDD" id="cd12148">
    <property type="entry name" value="fungal_TF_MHR"/>
    <property type="match status" value="1"/>
</dbReference>
<evidence type="ECO:0000256" key="4">
    <source>
        <dbReference type="ARBA" id="ARBA00023242"/>
    </source>
</evidence>
<dbReference type="EMBL" id="CP099419">
    <property type="protein sequence ID" value="USW50049.1"/>
    <property type="molecule type" value="Genomic_DNA"/>
</dbReference>
<dbReference type="Pfam" id="PF00172">
    <property type="entry name" value="Zn_clus"/>
    <property type="match status" value="1"/>
</dbReference>
<dbReference type="PANTHER" id="PTHR47424:SF6">
    <property type="entry name" value="PROLINE UTILIZATION TRANS-ACTIVATOR"/>
    <property type="match status" value="1"/>
</dbReference>
<dbReference type="GO" id="GO:0003677">
    <property type="term" value="F:DNA binding"/>
    <property type="evidence" value="ECO:0007669"/>
    <property type="project" value="InterPro"/>
</dbReference>
<keyword evidence="2" id="KW-0805">Transcription regulation</keyword>
<name>A0A9Q9AL77_9PEZI</name>
<dbReference type="Proteomes" id="UP001056384">
    <property type="component" value="Chromosome 2"/>
</dbReference>
<dbReference type="Pfam" id="PF04082">
    <property type="entry name" value="Fungal_trans"/>
    <property type="match status" value="1"/>
</dbReference>
<organism evidence="7 8">
    <name type="scientific">Septoria linicola</name>
    <dbReference type="NCBI Taxonomy" id="215465"/>
    <lineage>
        <taxon>Eukaryota</taxon>
        <taxon>Fungi</taxon>
        <taxon>Dikarya</taxon>
        <taxon>Ascomycota</taxon>
        <taxon>Pezizomycotina</taxon>
        <taxon>Dothideomycetes</taxon>
        <taxon>Dothideomycetidae</taxon>
        <taxon>Mycosphaerellales</taxon>
        <taxon>Mycosphaerellaceae</taxon>
        <taxon>Septoria</taxon>
    </lineage>
</organism>
<evidence type="ECO:0000313" key="8">
    <source>
        <dbReference type="Proteomes" id="UP001056384"/>
    </source>
</evidence>
<dbReference type="PROSITE" id="PS00463">
    <property type="entry name" value="ZN2_CY6_FUNGAL_1"/>
    <property type="match status" value="1"/>
</dbReference>
<evidence type="ECO:0000256" key="5">
    <source>
        <dbReference type="SAM" id="MobiDB-lite"/>
    </source>
</evidence>
<keyword evidence="1" id="KW-0479">Metal-binding</keyword>
<evidence type="ECO:0000256" key="1">
    <source>
        <dbReference type="ARBA" id="ARBA00022723"/>
    </source>
</evidence>
<reference evidence="7" key="1">
    <citation type="submission" date="2022-06" db="EMBL/GenBank/DDBJ databases">
        <title>Complete genome sequences of two strains of the flax pathogen Septoria linicola.</title>
        <authorList>
            <person name="Lapalu N."/>
            <person name="Simon A."/>
            <person name="Demenou B."/>
            <person name="Paumier D."/>
            <person name="Guillot M.-P."/>
            <person name="Gout L."/>
            <person name="Valade R."/>
        </authorList>
    </citation>
    <scope>NUCLEOTIDE SEQUENCE</scope>
    <source>
        <strain evidence="7">SE15195</strain>
    </source>
</reference>
<dbReference type="InterPro" id="IPR036864">
    <property type="entry name" value="Zn2-C6_fun-type_DNA-bd_sf"/>
</dbReference>
<keyword evidence="3" id="KW-0804">Transcription</keyword>
<dbReference type="CDD" id="cd00067">
    <property type="entry name" value="GAL4"/>
    <property type="match status" value="1"/>
</dbReference>
<dbReference type="InterPro" id="IPR051127">
    <property type="entry name" value="Fungal_SecMet_Regulators"/>
</dbReference>
<feature type="region of interest" description="Disordered" evidence="5">
    <location>
        <begin position="1"/>
        <end position="38"/>
    </location>
</feature>
<dbReference type="Gene3D" id="4.10.240.10">
    <property type="entry name" value="Zn(2)-C6 fungal-type DNA-binding domain"/>
    <property type="match status" value="1"/>
</dbReference>
<dbReference type="AlphaFoldDB" id="A0A9Q9AL77"/>
<dbReference type="GO" id="GO:0008270">
    <property type="term" value="F:zinc ion binding"/>
    <property type="evidence" value="ECO:0007669"/>
    <property type="project" value="InterPro"/>
</dbReference>
<dbReference type="SUPFAM" id="SSF57701">
    <property type="entry name" value="Zn2/Cys6 DNA-binding domain"/>
    <property type="match status" value="1"/>
</dbReference>
<dbReference type="SMART" id="SM00906">
    <property type="entry name" value="Fungal_trans"/>
    <property type="match status" value="1"/>
</dbReference>
<dbReference type="PANTHER" id="PTHR47424">
    <property type="entry name" value="REGULATORY PROTEIN GAL4"/>
    <property type="match status" value="1"/>
</dbReference>
<protein>
    <recommendedName>
        <fullName evidence="6">Zn(2)-C6 fungal-type domain-containing protein</fullName>
    </recommendedName>
</protein>
<dbReference type="GO" id="GO:0000981">
    <property type="term" value="F:DNA-binding transcription factor activity, RNA polymerase II-specific"/>
    <property type="evidence" value="ECO:0007669"/>
    <property type="project" value="InterPro"/>
</dbReference>
<keyword evidence="4" id="KW-0539">Nucleus</keyword>
<evidence type="ECO:0000259" key="6">
    <source>
        <dbReference type="PROSITE" id="PS50048"/>
    </source>
</evidence>
<keyword evidence="8" id="KW-1185">Reference proteome</keyword>
<accession>A0A9Q9AL77</accession>
<sequence length="745" mass="83702">MSAVLEDGVEITQSPTGPDNAKQTRKRKRPKVPAEQRQRATVACSSCRRLKEKCNGEIPCQRCQRYNRVCEPAAPVARSSISANGAQTSHSEHQSAPPGRLRHLEYIARHFLGDVPLTDDALSKIVAKIENEDSNYTSRKPSDEPETPALDEERFTVQNVSPNTTHYSGEFSHWSFSMRLKSYVDQQLQGTHAREATNQFEVLDYWRAHHLKSRDSSMKTIIDSLPPKEVALFLTNTYFRYAQTLTFFVEESWVRERVDALYQPNIVLSADDACWLCSTLSVLAVGTQFAHMPQVASGQGEDGVESVADAVGISFYQMAADLIPDIVAIASVDSVQAFLLLAHYALPMDAHGVSYTYLGLALRMAIQNGMHRKYNGNEFDAYTLDLRNRLWWSTYRLEKRVSILHGRPTSISSSEVDADHPSEAMHTLQPVTGNRTFENNMTKITDWLGDMAYLIFLLRKSPPRLRHTYFERLLQVKSQYLEWWNGAQIPELAITIQSRAMAHLHLHKHMNLVFVGRPFLLNKAKASSAASHKAGSRAHLNERWSELAEDALQSAEQIITIEQRLHDSIGLAKASWTEFSSCRAAVLVLLAQCLHESSQHTRDLLERGMNLIRYMSSANASTRSEASLMNSLETAIRHLDAQRGQKASEEVAETLSNFKKWATRFQGETPDPGEGLFDPLPTQTAAALDMYDTFGDLDWSPFDASLFDDTPLDLEALGMHHFDEAFSIANGVQDSHQSDALPPHL</sequence>
<dbReference type="PROSITE" id="PS50048">
    <property type="entry name" value="ZN2_CY6_FUNGAL_2"/>
    <property type="match status" value="1"/>
</dbReference>
<evidence type="ECO:0000256" key="3">
    <source>
        <dbReference type="ARBA" id="ARBA00023163"/>
    </source>
</evidence>
<dbReference type="InterPro" id="IPR001138">
    <property type="entry name" value="Zn2Cys6_DnaBD"/>
</dbReference>
<proteinExistence type="predicted"/>
<feature type="domain" description="Zn(2)-C6 fungal-type" evidence="6">
    <location>
        <begin position="43"/>
        <end position="70"/>
    </location>
</feature>
<dbReference type="InterPro" id="IPR007219">
    <property type="entry name" value="XnlR_reg_dom"/>
</dbReference>
<dbReference type="GO" id="GO:0006351">
    <property type="term" value="P:DNA-templated transcription"/>
    <property type="evidence" value="ECO:0007669"/>
    <property type="project" value="InterPro"/>
</dbReference>
<evidence type="ECO:0000256" key="2">
    <source>
        <dbReference type="ARBA" id="ARBA00023015"/>
    </source>
</evidence>
<gene>
    <name evidence="7" type="ORF">Slin15195_G033680</name>
</gene>
<evidence type="ECO:0000313" key="7">
    <source>
        <dbReference type="EMBL" id="USW50049.1"/>
    </source>
</evidence>
<dbReference type="SMART" id="SM00066">
    <property type="entry name" value="GAL4"/>
    <property type="match status" value="1"/>
</dbReference>